<name>A0ABS1L0P5_9BACT</name>
<evidence type="ECO:0000313" key="3">
    <source>
        <dbReference type="Proteomes" id="UP000613030"/>
    </source>
</evidence>
<accession>A0ABS1L0P5</accession>
<protein>
    <submittedName>
        <fullName evidence="2">Uncharacterized protein</fullName>
    </submittedName>
</protein>
<dbReference type="EMBL" id="JAERRB010000014">
    <property type="protein sequence ID" value="MBL0745092.1"/>
    <property type="molecule type" value="Genomic_DNA"/>
</dbReference>
<reference evidence="2 3" key="1">
    <citation type="submission" date="2021-01" db="EMBL/GenBank/DDBJ databases">
        <title>Chryseolinea sp. Jin1 Genome sequencing and assembly.</title>
        <authorList>
            <person name="Kim I."/>
        </authorList>
    </citation>
    <scope>NUCLEOTIDE SEQUENCE [LARGE SCALE GENOMIC DNA]</scope>
    <source>
        <strain evidence="2 3">Jin1</strain>
    </source>
</reference>
<comment type="caution">
    <text evidence="2">The sequence shown here is derived from an EMBL/GenBank/DDBJ whole genome shotgun (WGS) entry which is preliminary data.</text>
</comment>
<gene>
    <name evidence="2" type="ORF">JI741_27935</name>
</gene>
<proteinExistence type="predicted"/>
<evidence type="ECO:0000313" key="2">
    <source>
        <dbReference type="EMBL" id="MBL0745092.1"/>
    </source>
</evidence>
<dbReference type="Proteomes" id="UP000613030">
    <property type="component" value="Unassembled WGS sequence"/>
</dbReference>
<feature type="region of interest" description="Disordered" evidence="1">
    <location>
        <begin position="140"/>
        <end position="159"/>
    </location>
</feature>
<organism evidence="2 3">
    <name type="scientific">Chryseolinea lacunae</name>
    <dbReference type="NCBI Taxonomy" id="2801331"/>
    <lineage>
        <taxon>Bacteria</taxon>
        <taxon>Pseudomonadati</taxon>
        <taxon>Bacteroidota</taxon>
        <taxon>Cytophagia</taxon>
        <taxon>Cytophagales</taxon>
        <taxon>Fulvivirgaceae</taxon>
        <taxon>Chryseolinea</taxon>
    </lineage>
</organism>
<sequence>MDSLLGRVPSADSLHLRMPQDTLLQRSSQRVDSVQNAFYQRTDSLQNLYQAPIQKLDAAQSKLQSRLDSLTTLQLPTGKTAHALDSVNQLREKTVAGFNEKLNTIKEKTTGKLKTMELPPELNEKVSGLTSKAEGFNIPSSQLGLPSTGGNPLGNLGGSTSLGGVNVPNLPNTDVPGLGNVPGTEKLGDLKNVTNQTGDLSKITGQASEYTKDAKALTSGNLGDVKALPNTAETKAAEVAGIKDLQGQANVLDQYKDMAGAAKDPAAMKEEAATKVQQMAVNHFAGKEKQLQEAMDMVAKYKKKYGSLNSLSDIPKKRPNEMRGKPWYERVVPGIAMQIQKKGEDVMVDFNPYAGYRFTGRLTAGAGWNQRVAYNTERRYFDHASRIYGPRVFGEYKLWKGFSPRLEVETMNTYVPPLSRLTLPDQGQREWVWGVFVGVKKEYRFIKNVKGTALIMLRTFDPHHKSPYGDVLNVRFGFEFPMKKKVKKEKVAA</sequence>
<keyword evidence="3" id="KW-1185">Reference proteome</keyword>
<dbReference type="RefSeq" id="WP_202015304.1">
    <property type="nucleotide sequence ID" value="NZ_JAERRB010000014.1"/>
</dbReference>
<evidence type="ECO:0000256" key="1">
    <source>
        <dbReference type="SAM" id="MobiDB-lite"/>
    </source>
</evidence>